<proteinExistence type="predicted"/>
<dbReference type="Pfam" id="PF18165">
    <property type="entry name" value="pP_pnuc_1"/>
    <property type="match status" value="1"/>
</dbReference>
<accession>A0A4P7UIV5</accession>
<evidence type="ECO:0000259" key="1">
    <source>
        <dbReference type="Pfam" id="PF18165"/>
    </source>
</evidence>
<organism evidence="2 3">
    <name type="scientific">Desulfovibrio desulfuricans</name>
    <dbReference type="NCBI Taxonomy" id="876"/>
    <lineage>
        <taxon>Bacteria</taxon>
        <taxon>Pseudomonadati</taxon>
        <taxon>Thermodesulfobacteriota</taxon>
        <taxon>Desulfovibrionia</taxon>
        <taxon>Desulfovibrionales</taxon>
        <taxon>Desulfovibrionaceae</taxon>
        <taxon>Desulfovibrio</taxon>
    </lineage>
</organism>
<dbReference type="OrthoDB" id="712022at2"/>
<dbReference type="RefSeq" id="WP_136398943.1">
    <property type="nucleotide sequence ID" value="NZ_CP036295.1"/>
</dbReference>
<evidence type="ECO:0000313" key="3">
    <source>
        <dbReference type="Proteomes" id="UP000297065"/>
    </source>
</evidence>
<evidence type="ECO:0000313" key="2">
    <source>
        <dbReference type="EMBL" id="QCC84714.1"/>
    </source>
</evidence>
<sequence length="384" mass="43273">MSDDLKTAKTALAKPHHDMEAINKLAKPSYLSVIEQMERTLEPIRRQQLEISRALELSGAAARIQEIVSVNQHWQDLIKQATATSRITESLSAAHQSWLDTIKPIRHDFSHLSQLQASAKLVLCDTSLRLAAVERLMAGINFEAIRGRFQIEMPVISGLESSIAHVAASYGSLAESLREISDITRLPAFVLPGATREIYTTSFALETLRPWDERDEEDVETKIQLVAEAEMETSGCIALLQQVDPGLARPYIGARDAMYGNNPDRARHILSSLRELWNHLLRRLAPDGLVAAWIPGVSNQKDLLHDGKPTRRARVLYVCRELNNDPLTDFLIHDTRALVKLIELFGRIHELETELTDEQLRAILLKSDSWLMYILQISSGNFHK</sequence>
<name>A0A4P7UIV5_DESDE</name>
<dbReference type="Proteomes" id="UP000297065">
    <property type="component" value="Chromosome"/>
</dbReference>
<protein>
    <recommendedName>
        <fullName evidence="1">Predicted pPIWI-associating nuclease domain-containing protein</fullName>
    </recommendedName>
</protein>
<dbReference type="InterPro" id="IPR040556">
    <property type="entry name" value="pP_pnuc_1"/>
</dbReference>
<gene>
    <name evidence="2" type="ORF">DDIC_02235</name>
</gene>
<reference evidence="2 3" key="1">
    <citation type="submission" date="2019-02" db="EMBL/GenBank/DDBJ databases">
        <title>Complete Genome Sequence of Desulfovibrio desulfuricans IC1, a Sulfonate Utilizing Anaerobe.</title>
        <authorList>
            <person name="Day L.A."/>
            <person name="De Leon K.B."/>
            <person name="Wall J.D."/>
        </authorList>
    </citation>
    <scope>NUCLEOTIDE SEQUENCE [LARGE SCALE GENOMIC DNA]</scope>
    <source>
        <strain evidence="2 3">IC1</strain>
    </source>
</reference>
<dbReference type="EMBL" id="CP036295">
    <property type="protein sequence ID" value="QCC84714.1"/>
    <property type="molecule type" value="Genomic_DNA"/>
</dbReference>
<feature type="domain" description="Predicted pPIWI-associating nuclease" evidence="1">
    <location>
        <begin position="242"/>
        <end position="367"/>
    </location>
</feature>
<dbReference type="AlphaFoldDB" id="A0A4P7UIV5"/>